<evidence type="ECO:0000313" key="2">
    <source>
        <dbReference type="Proteomes" id="UP000574717"/>
    </source>
</evidence>
<dbReference type="EMBL" id="BLRU01000016">
    <property type="protein sequence ID" value="GFP18822.1"/>
    <property type="molecule type" value="Genomic_DNA"/>
</dbReference>
<protein>
    <submittedName>
        <fullName evidence="1">Uncharacterized protein</fullName>
    </submittedName>
</protein>
<proteinExistence type="predicted"/>
<sequence>MLLKSKLSVNLVFTWRKKFPLPS</sequence>
<dbReference type="Proteomes" id="UP000574717">
    <property type="component" value="Unassembled WGS sequence"/>
</dbReference>
<name>A0A6V8NEY9_9ACTN</name>
<organism evidence="1 2">
    <name type="scientific">Candidatus Hakubella thermalkaliphila</name>
    <dbReference type="NCBI Taxonomy" id="2754717"/>
    <lineage>
        <taxon>Bacteria</taxon>
        <taxon>Bacillati</taxon>
        <taxon>Actinomycetota</taxon>
        <taxon>Actinomycetota incertae sedis</taxon>
        <taxon>Candidatus Hakubellales</taxon>
        <taxon>Candidatus Hakubellaceae</taxon>
        <taxon>Candidatus Hakubella</taxon>
    </lineage>
</organism>
<reference evidence="1 2" key="1">
    <citation type="journal article" date="2020" name="Front. Microbiol.">
        <title>Single-cell genomics of novel Actinobacteria with the Wood-Ljungdahl pathway discovered in a serpentinizing system.</title>
        <authorList>
            <person name="Merino N."/>
            <person name="Kawai M."/>
            <person name="Boyd E.S."/>
            <person name="Colman D.R."/>
            <person name="McGlynn S.E."/>
            <person name="Nealson K.H."/>
            <person name="Kurokawa K."/>
            <person name="Hongoh Y."/>
        </authorList>
    </citation>
    <scope>NUCLEOTIDE SEQUENCE [LARGE SCALE GENOMIC DNA]</scope>
    <source>
        <strain evidence="1 2">S03</strain>
    </source>
</reference>
<evidence type="ECO:0000313" key="1">
    <source>
        <dbReference type="EMBL" id="GFP18822.1"/>
    </source>
</evidence>
<gene>
    <name evidence="1" type="ORF">HKBW3S03_00327</name>
</gene>
<comment type="caution">
    <text evidence="1">The sequence shown here is derived from an EMBL/GenBank/DDBJ whole genome shotgun (WGS) entry which is preliminary data.</text>
</comment>
<accession>A0A6V8NEY9</accession>
<feature type="non-terminal residue" evidence="1">
    <location>
        <position position="23"/>
    </location>
</feature>
<dbReference type="AlphaFoldDB" id="A0A6V8NEY9"/>